<organism evidence="3 4">
    <name type="scientific">Ustilago bromivora</name>
    <dbReference type="NCBI Taxonomy" id="307758"/>
    <lineage>
        <taxon>Eukaryota</taxon>
        <taxon>Fungi</taxon>
        <taxon>Dikarya</taxon>
        <taxon>Basidiomycota</taxon>
        <taxon>Ustilaginomycotina</taxon>
        <taxon>Ustilaginomycetes</taxon>
        <taxon>Ustilaginales</taxon>
        <taxon>Ustilaginaceae</taxon>
        <taxon>Ustilago</taxon>
    </lineage>
</organism>
<comment type="caution">
    <text evidence="3">The sequence shown here is derived from an EMBL/GenBank/DDBJ whole genome shotgun (WGS) entry which is preliminary data.</text>
</comment>
<accession>A0A8H8QNU0</accession>
<feature type="domain" description="UBX" evidence="2">
    <location>
        <begin position="98"/>
        <end position="181"/>
    </location>
</feature>
<dbReference type="Proteomes" id="UP000658997">
    <property type="component" value="Unassembled WGS sequence"/>
</dbReference>
<feature type="compositionally biased region" description="Polar residues" evidence="1">
    <location>
        <begin position="282"/>
        <end position="293"/>
    </location>
</feature>
<name>A0A8H8QNU0_9BASI</name>
<dbReference type="PROSITE" id="PS50033">
    <property type="entry name" value="UBX"/>
    <property type="match status" value="1"/>
</dbReference>
<keyword evidence="4" id="KW-1185">Reference proteome</keyword>
<dbReference type="EMBL" id="ULHB01000065">
    <property type="protein sequence ID" value="SYW80176.1"/>
    <property type="molecule type" value="Genomic_DNA"/>
</dbReference>
<dbReference type="Gene3D" id="3.10.20.90">
    <property type="entry name" value="Phosphatidylinositol 3-kinase Catalytic Subunit, Chain A, domain 1"/>
    <property type="match status" value="1"/>
</dbReference>
<protein>
    <recommendedName>
        <fullName evidence="2">UBX domain-containing protein</fullName>
    </recommendedName>
</protein>
<dbReference type="InterPro" id="IPR029071">
    <property type="entry name" value="Ubiquitin-like_domsf"/>
</dbReference>
<proteinExistence type="predicted"/>
<gene>
    <name evidence="3" type="ORF">UBRO2_03444</name>
</gene>
<evidence type="ECO:0000259" key="2">
    <source>
        <dbReference type="PROSITE" id="PS50033"/>
    </source>
</evidence>
<evidence type="ECO:0000313" key="4">
    <source>
        <dbReference type="Proteomes" id="UP000658997"/>
    </source>
</evidence>
<dbReference type="SUPFAM" id="SSF54236">
    <property type="entry name" value="Ubiquitin-like"/>
    <property type="match status" value="1"/>
</dbReference>
<reference evidence="3" key="1">
    <citation type="submission" date="2018-08" db="EMBL/GenBank/DDBJ databases">
        <authorList>
            <person name="Guldener U."/>
        </authorList>
    </citation>
    <scope>NUCLEOTIDE SEQUENCE</scope>
    <source>
        <strain evidence="3">UB2</strain>
    </source>
</reference>
<feature type="compositionally biased region" description="Low complexity" evidence="1">
    <location>
        <begin position="9"/>
        <end position="18"/>
    </location>
</feature>
<dbReference type="GO" id="GO:0005737">
    <property type="term" value="C:cytoplasm"/>
    <property type="evidence" value="ECO:0007669"/>
    <property type="project" value="TreeGrafter"/>
</dbReference>
<dbReference type="Pfam" id="PF00789">
    <property type="entry name" value="UBX"/>
    <property type="match status" value="1"/>
</dbReference>
<dbReference type="GO" id="GO:0005634">
    <property type="term" value="C:nucleus"/>
    <property type="evidence" value="ECO:0007669"/>
    <property type="project" value="TreeGrafter"/>
</dbReference>
<dbReference type="PANTHER" id="PTHR46467:SF1">
    <property type="entry name" value="TETHER CONTAINING UBX DOMAIN FOR GLUT4"/>
    <property type="match status" value="1"/>
</dbReference>
<dbReference type="PANTHER" id="PTHR46467">
    <property type="entry name" value="TETHER CONTAINING UBX DOMAIN FOR GLUT4"/>
    <property type="match status" value="1"/>
</dbReference>
<feature type="compositionally biased region" description="Basic and acidic residues" evidence="1">
    <location>
        <begin position="229"/>
        <end position="244"/>
    </location>
</feature>
<dbReference type="AlphaFoldDB" id="A0A8H8QNU0"/>
<dbReference type="GO" id="GO:0006886">
    <property type="term" value="P:intracellular protein transport"/>
    <property type="evidence" value="ECO:0007669"/>
    <property type="project" value="TreeGrafter"/>
</dbReference>
<feature type="compositionally biased region" description="Low complexity" evidence="1">
    <location>
        <begin position="26"/>
        <end position="42"/>
    </location>
</feature>
<evidence type="ECO:0000313" key="3">
    <source>
        <dbReference type="EMBL" id="SYW80176.1"/>
    </source>
</evidence>
<evidence type="ECO:0000256" key="1">
    <source>
        <dbReference type="SAM" id="MobiDB-lite"/>
    </source>
</evidence>
<dbReference type="InterPro" id="IPR001012">
    <property type="entry name" value="UBX_dom"/>
</dbReference>
<feature type="region of interest" description="Disordered" evidence="1">
    <location>
        <begin position="1"/>
        <end position="42"/>
    </location>
</feature>
<dbReference type="GO" id="GO:0012506">
    <property type="term" value="C:vesicle membrane"/>
    <property type="evidence" value="ECO:0007669"/>
    <property type="project" value="TreeGrafter"/>
</dbReference>
<sequence length="293" mass="32522">MSSTNDNQASASGSTSSAPPAPRVFLPPSASSSPSTSSRLLPLPLASAEDDLKPCAEELRHAFRSTLLGRHGPDAPLLTRALREKEDARLGLHASRNRTFPHVRIRIRFSDRTMLEGDFTETDTIEKIYTLLEHALDEKVRRVGRVIYTTPPKIEYPKQDTKVKGKTLRELGFIPSAVLNIKWDQPEMNANTFPAPLRQELSMNAELLPPPPSFDQQQPAPVPASGEGKQPEPRKDGGKKESKPMPKWLKGIAMFVAPMKQTSNQDRQDREASRKRLPPNPLSNGLSTKTQCH</sequence>
<feature type="region of interest" description="Disordered" evidence="1">
    <location>
        <begin position="205"/>
        <end position="293"/>
    </location>
</feature>